<dbReference type="InterPro" id="IPR002052">
    <property type="entry name" value="DNA_methylase_N6_adenine_CS"/>
</dbReference>
<evidence type="ECO:0000313" key="3">
    <source>
        <dbReference type="EMBL" id="MES0833613.1"/>
    </source>
</evidence>
<dbReference type="PANTHER" id="PTHR23290">
    <property type="entry name" value="RRNA N6-ADENOSINE-METHYLTRANSFERASE METTL5"/>
    <property type="match status" value="1"/>
</dbReference>
<name>A0ABV1ZRC3_9ACTN</name>
<feature type="compositionally biased region" description="Basic and acidic residues" evidence="1">
    <location>
        <begin position="541"/>
        <end position="554"/>
    </location>
</feature>
<feature type="compositionally biased region" description="Basic and acidic residues" evidence="1">
    <location>
        <begin position="391"/>
        <end position="408"/>
    </location>
</feature>
<dbReference type="InterPro" id="IPR029063">
    <property type="entry name" value="SAM-dependent_MTases_sf"/>
</dbReference>
<sequence>MAGHPTFPDPDDHGSAPPDHTPRTPGVTVSDTSPAHPPGGAPPLPEAALRLLRDHGVDMPRLRRVLALLADGRWWGADDLVRGTGVAYTLVSSLLKALDEAGELATESAGRQSRVRLARPSGYAGAAGDDLADPVAHLLPRYARAHAELARAVAEGPASDLDLDHVTATAETALRRALFLATRFDLHDRVLLCVGDHDLTSIALTLVCPGARAEVVDIDERVLAHIDALADRLDLRVRTHTADLRLGLPSTVRGVADVVFTDPPYTADGVELFVRRGVEGMADPRRGRVLVAYGASETTPKLAAATQSRLARMDLLFEAVWPDFNRYHGAESIGAASDLYVLRPLTRAPAPPSGDAARVYSQGVNAKEARGGLDAGRARAVLDRVREDLDGRGAADRGRGDGDGRGDGGRAAAGGAEPTLVGEWPSEASAAGRVRLSTWMDAPAPVGDCAVLNLTGGWERLAARAALASAADTVYALVPSSAACVRDAAGQRGLRALVEPRFRVRFLRGFGADDLTAVRLTRRPPDADEPGAGAPGGAGARAEEGRGGVPEGERVQGVPDAAVDLLLTHVQERAHGTLTATLRAGLVEVSARGGRPANKRTARQAVSTAPWWLAGHTLLDLPEHRFAELRGVAAALLAQV</sequence>
<feature type="region of interest" description="Disordered" evidence="1">
    <location>
        <begin position="391"/>
        <end position="421"/>
    </location>
</feature>
<evidence type="ECO:0000259" key="2">
    <source>
        <dbReference type="Pfam" id="PF01861"/>
    </source>
</evidence>
<protein>
    <submittedName>
        <fullName evidence="3">Bis-aminopropyl spermidine synthase family protein</fullName>
    </submittedName>
</protein>
<dbReference type="PROSITE" id="PS00092">
    <property type="entry name" value="N6_MTASE"/>
    <property type="match status" value="1"/>
</dbReference>
<feature type="region of interest" description="Disordered" evidence="1">
    <location>
        <begin position="1"/>
        <end position="45"/>
    </location>
</feature>
<feature type="compositionally biased region" description="Pro residues" evidence="1">
    <location>
        <begin position="35"/>
        <end position="45"/>
    </location>
</feature>
<dbReference type="InterPro" id="IPR051720">
    <property type="entry name" value="rRNA_MeTrfase/Polyamine_Synth"/>
</dbReference>
<keyword evidence="4" id="KW-1185">Reference proteome</keyword>
<dbReference type="PANTHER" id="PTHR23290:SF0">
    <property type="entry name" value="RRNA N6-ADENOSINE-METHYLTRANSFERASE METTL5"/>
    <property type="match status" value="1"/>
</dbReference>
<dbReference type="RefSeq" id="WP_352982970.1">
    <property type="nucleotide sequence ID" value="NZ_JBEQNA010000002.1"/>
</dbReference>
<gene>
    <name evidence="3" type="ORF">ABUK86_07500</name>
</gene>
<dbReference type="InterPro" id="IPR002723">
    <property type="entry name" value="BpsA_C"/>
</dbReference>
<dbReference type="SUPFAM" id="SSF53335">
    <property type="entry name" value="S-adenosyl-L-methionine-dependent methyltransferases"/>
    <property type="match status" value="1"/>
</dbReference>
<dbReference type="Pfam" id="PF01861">
    <property type="entry name" value="BpsA_C"/>
    <property type="match status" value="1"/>
</dbReference>
<evidence type="ECO:0000256" key="1">
    <source>
        <dbReference type="SAM" id="MobiDB-lite"/>
    </source>
</evidence>
<proteinExistence type="predicted"/>
<feature type="region of interest" description="Disordered" evidence="1">
    <location>
        <begin position="522"/>
        <end position="554"/>
    </location>
</feature>
<evidence type="ECO:0000313" key="4">
    <source>
        <dbReference type="Proteomes" id="UP001432401"/>
    </source>
</evidence>
<dbReference type="EMBL" id="JBEQNB010000003">
    <property type="protein sequence ID" value="MES0833613.1"/>
    <property type="molecule type" value="Genomic_DNA"/>
</dbReference>
<dbReference type="Proteomes" id="UP001432401">
    <property type="component" value="Unassembled WGS sequence"/>
</dbReference>
<comment type="caution">
    <text evidence="3">The sequence shown here is derived from an EMBL/GenBank/DDBJ whole genome shotgun (WGS) entry which is preliminary data.</text>
</comment>
<reference evidence="3 4" key="1">
    <citation type="submission" date="2024-06" db="EMBL/GenBank/DDBJ databases">
        <authorList>
            <person name="Bataeva Y.V."/>
            <person name="Grigorian L.N."/>
            <person name="Solomentsev V.I."/>
        </authorList>
    </citation>
    <scope>NUCLEOTIDE SEQUENCE [LARGE SCALE GENOMIC DNA]</scope>
    <source>
        <strain evidence="4">SCPM-O-B-12605 (RCAM04882)</strain>
    </source>
</reference>
<dbReference type="Gene3D" id="3.40.50.150">
    <property type="entry name" value="Vaccinia Virus protein VP39"/>
    <property type="match status" value="1"/>
</dbReference>
<feature type="domain" description="N(4)-bis(aminopropyl)spermidine synthase C-terminal" evidence="2">
    <location>
        <begin position="153"/>
        <end position="333"/>
    </location>
</feature>
<organism evidence="3 4">
    <name type="scientific">Nocardiopsis tropica</name>
    <dbReference type="NCBI Taxonomy" id="109330"/>
    <lineage>
        <taxon>Bacteria</taxon>
        <taxon>Bacillati</taxon>
        <taxon>Actinomycetota</taxon>
        <taxon>Actinomycetes</taxon>
        <taxon>Streptosporangiales</taxon>
        <taxon>Nocardiopsidaceae</taxon>
        <taxon>Nocardiopsis</taxon>
    </lineage>
</organism>
<accession>A0ABV1ZRC3</accession>